<gene>
    <name evidence="2" type="ORF">V1477_000968</name>
</gene>
<reference evidence="2 3" key="1">
    <citation type="journal article" date="2024" name="Ann. Entomol. Soc. Am.">
        <title>Genomic analyses of the southern and eastern yellowjacket wasps (Hymenoptera: Vespidae) reveal evolutionary signatures of social life.</title>
        <authorList>
            <person name="Catto M.A."/>
            <person name="Caine P.B."/>
            <person name="Orr S.E."/>
            <person name="Hunt B.G."/>
            <person name="Goodisman M.A.D."/>
        </authorList>
    </citation>
    <scope>NUCLEOTIDE SEQUENCE [LARGE SCALE GENOMIC DNA]</scope>
    <source>
        <strain evidence="2">232</strain>
        <tissue evidence="2">Head and thorax</tissue>
    </source>
</reference>
<dbReference type="Proteomes" id="UP001607303">
    <property type="component" value="Unassembled WGS sequence"/>
</dbReference>
<organism evidence="2 3">
    <name type="scientific">Vespula maculifrons</name>
    <name type="common">Eastern yellow jacket</name>
    <name type="synonym">Wasp</name>
    <dbReference type="NCBI Taxonomy" id="7453"/>
    <lineage>
        <taxon>Eukaryota</taxon>
        <taxon>Metazoa</taxon>
        <taxon>Ecdysozoa</taxon>
        <taxon>Arthropoda</taxon>
        <taxon>Hexapoda</taxon>
        <taxon>Insecta</taxon>
        <taxon>Pterygota</taxon>
        <taxon>Neoptera</taxon>
        <taxon>Endopterygota</taxon>
        <taxon>Hymenoptera</taxon>
        <taxon>Apocrita</taxon>
        <taxon>Aculeata</taxon>
        <taxon>Vespoidea</taxon>
        <taxon>Vespidae</taxon>
        <taxon>Vespinae</taxon>
        <taxon>Vespula</taxon>
    </lineage>
</organism>
<comment type="caution">
    <text evidence="2">The sequence shown here is derived from an EMBL/GenBank/DDBJ whole genome shotgun (WGS) entry which is preliminary data.</text>
</comment>
<dbReference type="EMBL" id="JAYRBN010000008">
    <property type="protein sequence ID" value="KAL2750865.1"/>
    <property type="molecule type" value="Genomic_DNA"/>
</dbReference>
<feature type="non-terminal residue" evidence="2">
    <location>
        <position position="1"/>
    </location>
</feature>
<accession>A0ABD2D1Y7</accession>
<evidence type="ECO:0000313" key="3">
    <source>
        <dbReference type="Proteomes" id="UP001607303"/>
    </source>
</evidence>
<name>A0ABD2D1Y7_VESMC</name>
<evidence type="ECO:0000256" key="1">
    <source>
        <dbReference type="SAM" id="MobiDB-lite"/>
    </source>
</evidence>
<keyword evidence="3" id="KW-1185">Reference proteome</keyword>
<dbReference type="AlphaFoldDB" id="A0ABD2D1Y7"/>
<proteinExistence type="predicted"/>
<feature type="region of interest" description="Disordered" evidence="1">
    <location>
        <begin position="1"/>
        <end position="94"/>
    </location>
</feature>
<evidence type="ECO:0000313" key="2">
    <source>
        <dbReference type="EMBL" id="KAL2750865.1"/>
    </source>
</evidence>
<protein>
    <submittedName>
        <fullName evidence="2">Uncharacterized protein</fullName>
    </submittedName>
</protein>
<sequence>GNPENVAPRKASTRFLRSPHPQAVIKQLRTQEDDHPQNVFASRKEEEEERQGPSNKVSNLRNKKEKTKFETKTGTKNRCRWSSTRKTDSRNGEAGTGVEFVWRVNVCRRHRRTLVPSSLWSLVQVCRNHQEEGSEEGGGGARGG</sequence>